<dbReference type="InterPro" id="IPR029058">
    <property type="entry name" value="AB_hydrolase_fold"/>
</dbReference>
<keyword evidence="1 3" id="KW-0378">Hydrolase</keyword>
<dbReference type="RefSeq" id="WP_344680429.1">
    <property type="nucleotide sequence ID" value="NZ_BAAAUX010000014.1"/>
</dbReference>
<feature type="domain" description="AB hydrolase-1" evidence="2">
    <location>
        <begin position="18"/>
        <end position="247"/>
    </location>
</feature>
<comment type="caution">
    <text evidence="3">The sequence shown here is derived from an EMBL/GenBank/DDBJ whole genome shotgun (WGS) entry which is preliminary data.</text>
</comment>
<evidence type="ECO:0000313" key="3">
    <source>
        <dbReference type="EMBL" id="GAA2794364.1"/>
    </source>
</evidence>
<dbReference type="EMBL" id="BAAAUX010000014">
    <property type="protein sequence ID" value="GAA2794364.1"/>
    <property type="molecule type" value="Genomic_DNA"/>
</dbReference>
<dbReference type="Pfam" id="PF12697">
    <property type="entry name" value="Abhydrolase_6"/>
    <property type="match status" value="1"/>
</dbReference>
<organism evidence="3 4">
    <name type="scientific">Saccharopolyspora taberi</name>
    <dbReference type="NCBI Taxonomy" id="60895"/>
    <lineage>
        <taxon>Bacteria</taxon>
        <taxon>Bacillati</taxon>
        <taxon>Actinomycetota</taxon>
        <taxon>Actinomycetes</taxon>
        <taxon>Pseudonocardiales</taxon>
        <taxon>Pseudonocardiaceae</taxon>
        <taxon>Saccharopolyspora</taxon>
    </lineage>
</organism>
<protein>
    <submittedName>
        <fullName evidence="3">Alpha/beta hydrolase</fullName>
    </submittedName>
</protein>
<reference evidence="3 4" key="1">
    <citation type="journal article" date="2019" name="Int. J. Syst. Evol. Microbiol.">
        <title>The Global Catalogue of Microorganisms (GCM) 10K type strain sequencing project: providing services to taxonomists for standard genome sequencing and annotation.</title>
        <authorList>
            <consortium name="The Broad Institute Genomics Platform"/>
            <consortium name="The Broad Institute Genome Sequencing Center for Infectious Disease"/>
            <person name="Wu L."/>
            <person name="Ma J."/>
        </authorList>
    </citation>
    <scope>NUCLEOTIDE SEQUENCE [LARGE SCALE GENOMIC DNA]</scope>
    <source>
        <strain evidence="3 4">JCM 9383</strain>
    </source>
</reference>
<dbReference type="Proteomes" id="UP001500979">
    <property type="component" value="Unassembled WGS sequence"/>
</dbReference>
<dbReference type="PANTHER" id="PTHR43798">
    <property type="entry name" value="MONOACYLGLYCEROL LIPASE"/>
    <property type="match status" value="1"/>
</dbReference>
<dbReference type="Gene3D" id="3.40.50.1820">
    <property type="entry name" value="alpha/beta hydrolase"/>
    <property type="match status" value="1"/>
</dbReference>
<sequence>MTAQVLPHDRVGTGEHAVLAVHGWLGDRTSFAPLHPHLDRSAFSYVFADLRGYGEAVDVRGEHTVSEAADDVLATADALGLREFSLLGHSMGGMVAQHVLLRAPERVRRIVGVSPVPASGVPFDEQGWELFSGAAERPGNRRAIIDLTSGNRLPGAWLDAVVRRSVERTDTRAFRRILDSWAKTDIHQEIDGNPVPVLVCAGAHDPALSPEVMTATWMRWYPNAELEVFADAGHYPPDEVPLALVARVESFLSA</sequence>
<accession>A0ABN3VDG4</accession>
<evidence type="ECO:0000259" key="2">
    <source>
        <dbReference type="Pfam" id="PF12697"/>
    </source>
</evidence>
<dbReference type="InterPro" id="IPR050266">
    <property type="entry name" value="AB_hydrolase_sf"/>
</dbReference>
<keyword evidence="4" id="KW-1185">Reference proteome</keyword>
<dbReference type="PRINTS" id="PR00111">
    <property type="entry name" value="ABHYDROLASE"/>
</dbReference>
<evidence type="ECO:0000256" key="1">
    <source>
        <dbReference type="ARBA" id="ARBA00022801"/>
    </source>
</evidence>
<dbReference type="GO" id="GO:0016787">
    <property type="term" value="F:hydrolase activity"/>
    <property type="evidence" value="ECO:0007669"/>
    <property type="project" value="UniProtKB-KW"/>
</dbReference>
<proteinExistence type="predicted"/>
<gene>
    <name evidence="3" type="ORF">GCM10010470_31580</name>
</gene>
<dbReference type="InterPro" id="IPR000073">
    <property type="entry name" value="AB_hydrolase_1"/>
</dbReference>
<dbReference type="PANTHER" id="PTHR43798:SF31">
    <property type="entry name" value="AB HYDROLASE SUPERFAMILY PROTEIN YCLE"/>
    <property type="match status" value="1"/>
</dbReference>
<name>A0ABN3VDG4_9PSEU</name>
<dbReference type="SUPFAM" id="SSF53474">
    <property type="entry name" value="alpha/beta-Hydrolases"/>
    <property type="match status" value="1"/>
</dbReference>
<evidence type="ECO:0000313" key="4">
    <source>
        <dbReference type="Proteomes" id="UP001500979"/>
    </source>
</evidence>